<dbReference type="Proteomes" id="UP000309997">
    <property type="component" value="Unassembled WGS sequence"/>
</dbReference>
<evidence type="ECO:0000313" key="2">
    <source>
        <dbReference type="Proteomes" id="UP000309997"/>
    </source>
</evidence>
<comment type="caution">
    <text evidence="1">The sequence shown here is derived from an EMBL/GenBank/DDBJ whole genome shotgun (WGS) entry which is preliminary data.</text>
</comment>
<organism evidence="1 2">
    <name type="scientific">Populus alba</name>
    <name type="common">White poplar</name>
    <dbReference type="NCBI Taxonomy" id="43335"/>
    <lineage>
        <taxon>Eukaryota</taxon>
        <taxon>Viridiplantae</taxon>
        <taxon>Streptophyta</taxon>
        <taxon>Embryophyta</taxon>
        <taxon>Tracheophyta</taxon>
        <taxon>Spermatophyta</taxon>
        <taxon>Magnoliopsida</taxon>
        <taxon>eudicotyledons</taxon>
        <taxon>Gunneridae</taxon>
        <taxon>Pentapetalae</taxon>
        <taxon>rosids</taxon>
        <taxon>fabids</taxon>
        <taxon>Malpighiales</taxon>
        <taxon>Salicaceae</taxon>
        <taxon>Saliceae</taxon>
        <taxon>Populus</taxon>
    </lineage>
</organism>
<keyword evidence="2" id="KW-1185">Reference proteome</keyword>
<accession>A0ACC4CHT4</accession>
<evidence type="ECO:0000313" key="1">
    <source>
        <dbReference type="EMBL" id="KAL3597415.1"/>
    </source>
</evidence>
<sequence length="213" mass="22101">MSTFSGDETAPFFGFLGAAAALVFSCMGAAYGTAKSGVGVASMGVMRPELVMKSIVPVVMAGVLGIYGLIIAVIISTGINPKAKSYYLFDGYAHLSSGLACGLAGLSAGMAIGIVGDAGVRANAQQPKLFVGMILILIFAEALALLSVSLRRKNCGLQIIEGWAALSASSNIFSWKCLLCQAFGGFVVLFAGVGLRFIRKIKAFQARHVGFCQ</sequence>
<name>A0ACC4CHT4_POPAL</name>
<reference evidence="1 2" key="1">
    <citation type="journal article" date="2024" name="Plant Biotechnol. J.">
        <title>Genome and CRISPR/Cas9 system of a widespread forest tree (Populus alba) in the world.</title>
        <authorList>
            <person name="Liu Y.J."/>
            <person name="Jiang P.F."/>
            <person name="Han X.M."/>
            <person name="Li X.Y."/>
            <person name="Wang H.M."/>
            <person name="Wang Y.J."/>
            <person name="Wang X.X."/>
            <person name="Zeng Q.Y."/>
        </authorList>
    </citation>
    <scope>NUCLEOTIDE SEQUENCE [LARGE SCALE GENOMIC DNA]</scope>
    <source>
        <strain evidence="2">cv. PAL-ZL1</strain>
    </source>
</reference>
<gene>
    <name evidence="1" type="ORF">D5086_009052</name>
</gene>
<dbReference type="EMBL" id="RCHU02000004">
    <property type="protein sequence ID" value="KAL3597415.1"/>
    <property type="molecule type" value="Genomic_DNA"/>
</dbReference>
<protein>
    <submittedName>
        <fullName evidence="1">Uncharacterized protein</fullName>
    </submittedName>
</protein>
<proteinExistence type="predicted"/>